<gene>
    <name evidence="2" type="ORF">B0H66DRAFT_614213</name>
</gene>
<evidence type="ECO:0000313" key="2">
    <source>
        <dbReference type="EMBL" id="KAK3311954.1"/>
    </source>
</evidence>
<name>A0AAE0HSQ9_9PEZI</name>
<evidence type="ECO:0000313" key="3">
    <source>
        <dbReference type="Proteomes" id="UP001283341"/>
    </source>
</evidence>
<reference evidence="2" key="2">
    <citation type="submission" date="2023-06" db="EMBL/GenBank/DDBJ databases">
        <authorList>
            <consortium name="Lawrence Berkeley National Laboratory"/>
            <person name="Haridas S."/>
            <person name="Hensen N."/>
            <person name="Bonometti L."/>
            <person name="Westerberg I."/>
            <person name="Brannstrom I.O."/>
            <person name="Guillou S."/>
            <person name="Cros-Aarteil S."/>
            <person name="Calhoun S."/>
            <person name="Kuo A."/>
            <person name="Mondo S."/>
            <person name="Pangilinan J."/>
            <person name="Riley R."/>
            <person name="Labutti K."/>
            <person name="Andreopoulos B."/>
            <person name="Lipzen A."/>
            <person name="Chen C."/>
            <person name="Yanf M."/>
            <person name="Daum C."/>
            <person name="Ng V."/>
            <person name="Clum A."/>
            <person name="Steindorff A."/>
            <person name="Ohm R."/>
            <person name="Martin F."/>
            <person name="Silar P."/>
            <person name="Natvig D."/>
            <person name="Lalanne C."/>
            <person name="Gautier V."/>
            <person name="Ament-Velasquez S.L."/>
            <person name="Kruys A."/>
            <person name="Hutchinson M.I."/>
            <person name="Powell A.J."/>
            <person name="Barry K."/>
            <person name="Miller A.N."/>
            <person name="Grigoriev I.V."/>
            <person name="Debuchy R."/>
            <person name="Gladieux P."/>
            <person name="Thoren M.H."/>
            <person name="Johannesson H."/>
        </authorList>
    </citation>
    <scope>NUCLEOTIDE SEQUENCE</scope>
    <source>
        <strain evidence="2">CBS 118394</strain>
    </source>
</reference>
<feature type="region of interest" description="Disordered" evidence="1">
    <location>
        <begin position="13"/>
        <end position="51"/>
    </location>
</feature>
<protein>
    <submittedName>
        <fullName evidence="2">Uncharacterized protein</fullName>
    </submittedName>
</protein>
<proteinExistence type="predicted"/>
<evidence type="ECO:0000256" key="1">
    <source>
        <dbReference type="SAM" id="MobiDB-lite"/>
    </source>
</evidence>
<reference evidence="2" key="1">
    <citation type="journal article" date="2023" name="Mol. Phylogenet. Evol.">
        <title>Genome-scale phylogeny and comparative genomics of the fungal order Sordariales.</title>
        <authorList>
            <person name="Hensen N."/>
            <person name="Bonometti L."/>
            <person name="Westerberg I."/>
            <person name="Brannstrom I.O."/>
            <person name="Guillou S."/>
            <person name="Cros-Aarteil S."/>
            <person name="Calhoun S."/>
            <person name="Haridas S."/>
            <person name="Kuo A."/>
            <person name="Mondo S."/>
            <person name="Pangilinan J."/>
            <person name="Riley R."/>
            <person name="LaButti K."/>
            <person name="Andreopoulos B."/>
            <person name="Lipzen A."/>
            <person name="Chen C."/>
            <person name="Yan M."/>
            <person name="Daum C."/>
            <person name="Ng V."/>
            <person name="Clum A."/>
            <person name="Steindorff A."/>
            <person name="Ohm R.A."/>
            <person name="Martin F."/>
            <person name="Silar P."/>
            <person name="Natvig D.O."/>
            <person name="Lalanne C."/>
            <person name="Gautier V."/>
            <person name="Ament-Velasquez S.L."/>
            <person name="Kruys A."/>
            <person name="Hutchinson M.I."/>
            <person name="Powell A.J."/>
            <person name="Barry K."/>
            <person name="Miller A.N."/>
            <person name="Grigoriev I.V."/>
            <person name="Debuchy R."/>
            <person name="Gladieux P."/>
            <person name="Hiltunen Thoren M."/>
            <person name="Johannesson H."/>
        </authorList>
    </citation>
    <scope>NUCLEOTIDE SEQUENCE</scope>
    <source>
        <strain evidence="2">CBS 118394</strain>
    </source>
</reference>
<dbReference type="AlphaFoldDB" id="A0AAE0HSQ9"/>
<keyword evidence="3" id="KW-1185">Reference proteome</keyword>
<feature type="compositionally biased region" description="Basic and acidic residues" evidence="1">
    <location>
        <begin position="419"/>
        <end position="428"/>
    </location>
</feature>
<organism evidence="2 3">
    <name type="scientific">Apodospora peruviana</name>
    <dbReference type="NCBI Taxonomy" id="516989"/>
    <lineage>
        <taxon>Eukaryota</taxon>
        <taxon>Fungi</taxon>
        <taxon>Dikarya</taxon>
        <taxon>Ascomycota</taxon>
        <taxon>Pezizomycotina</taxon>
        <taxon>Sordariomycetes</taxon>
        <taxon>Sordariomycetidae</taxon>
        <taxon>Sordariales</taxon>
        <taxon>Lasiosphaeriaceae</taxon>
        <taxon>Apodospora</taxon>
    </lineage>
</organism>
<comment type="caution">
    <text evidence="2">The sequence shown here is derived from an EMBL/GenBank/DDBJ whole genome shotgun (WGS) entry which is preliminary data.</text>
</comment>
<feature type="region of interest" description="Disordered" evidence="1">
    <location>
        <begin position="409"/>
        <end position="428"/>
    </location>
</feature>
<accession>A0AAE0HSQ9</accession>
<sequence>MPGCSLKVKLEMRPQLESRSGGASRPHHINRDQNTGGGGLGRLLQLGNSPGQRHETYQLTCWRRVPQGPTRTRARNHRRRYRGGLLGRRVAGIVGMAVWARGGAEEAQRTKTVRREVEAANQAKQPRPTDTTNSRAVGPFMLRFIRSKHTSRGDAAFSLQVISYASGFNITLGVGSSIAMKRDILRPSRVLFKVPRGTSTPLIQCSQDLVLSLTFAQIQVIARNNDSKLLWRGKLQRAPLLADEPLTGFAEDAEMILISSKENGGRVAKGIIWSTAHMAKYIAFYGAVQRSSACYATSPSTNWPGRSNNLNLRVAVFSYHNLPLQLIFRQPSVSATAADLFNDARALTRVSRAQNPHAAELPNPLSLPPPRSALSREPIHFPLTTIIGTDKMLSADCLAVRSALDKKPTYLPPVVNSPPDERHPSEGA</sequence>
<dbReference type="Proteomes" id="UP001283341">
    <property type="component" value="Unassembled WGS sequence"/>
</dbReference>
<dbReference type="EMBL" id="JAUEDM010000010">
    <property type="protein sequence ID" value="KAK3311954.1"/>
    <property type="molecule type" value="Genomic_DNA"/>
</dbReference>